<sequence length="160" mass="17628">MALRRAASKAQWSWKMFDVKGAKVFATEERMETPELGKIEIPKAMTLCGVAVPLHCRCRHSATSRGLASEPCWIEPGPACIQLLRGLLQHPRYIVQSRCSQIGASKLLGGCERISTEQTSLTAHQQPSRSSCLGAGRWQNLWHIRNKAPVKPLSIPTAGN</sequence>
<dbReference type="AlphaFoldDB" id="A0A9P1G290"/>
<feature type="non-terminal residue" evidence="1">
    <location>
        <position position="160"/>
    </location>
</feature>
<accession>A0A9P1G290</accession>
<dbReference type="EMBL" id="CAMXCT020002458">
    <property type="protein sequence ID" value="CAL1151674.1"/>
    <property type="molecule type" value="Genomic_DNA"/>
</dbReference>
<reference evidence="2 3" key="2">
    <citation type="submission" date="2024-05" db="EMBL/GenBank/DDBJ databases">
        <authorList>
            <person name="Chen Y."/>
            <person name="Shah S."/>
            <person name="Dougan E. K."/>
            <person name="Thang M."/>
            <person name="Chan C."/>
        </authorList>
    </citation>
    <scope>NUCLEOTIDE SEQUENCE [LARGE SCALE GENOMIC DNA]</scope>
</reference>
<dbReference type="EMBL" id="CAMXCT030002458">
    <property type="protein sequence ID" value="CAL4785611.1"/>
    <property type="molecule type" value="Genomic_DNA"/>
</dbReference>
<reference evidence="1" key="1">
    <citation type="submission" date="2022-10" db="EMBL/GenBank/DDBJ databases">
        <authorList>
            <person name="Chen Y."/>
            <person name="Dougan E. K."/>
            <person name="Chan C."/>
            <person name="Rhodes N."/>
            <person name="Thang M."/>
        </authorList>
    </citation>
    <scope>NUCLEOTIDE SEQUENCE</scope>
</reference>
<evidence type="ECO:0000313" key="2">
    <source>
        <dbReference type="EMBL" id="CAL4785611.1"/>
    </source>
</evidence>
<protein>
    <submittedName>
        <fullName evidence="1">Uncharacterized protein</fullName>
    </submittedName>
</protein>
<evidence type="ECO:0000313" key="3">
    <source>
        <dbReference type="Proteomes" id="UP001152797"/>
    </source>
</evidence>
<dbReference type="Proteomes" id="UP001152797">
    <property type="component" value="Unassembled WGS sequence"/>
</dbReference>
<evidence type="ECO:0000313" key="1">
    <source>
        <dbReference type="EMBL" id="CAI3998299.1"/>
    </source>
</evidence>
<gene>
    <name evidence="1" type="ORF">C1SCF055_LOCUS24611</name>
</gene>
<name>A0A9P1G290_9DINO</name>
<proteinExistence type="predicted"/>
<dbReference type="EMBL" id="CAMXCT010002458">
    <property type="protein sequence ID" value="CAI3998299.1"/>
    <property type="molecule type" value="Genomic_DNA"/>
</dbReference>
<organism evidence="1">
    <name type="scientific">Cladocopium goreaui</name>
    <dbReference type="NCBI Taxonomy" id="2562237"/>
    <lineage>
        <taxon>Eukaryota</taxon>
        <taxon>Sar</taxon>
        <taxon>Alveolata</taxon>
        <taxon>Dinophyceae</taxon>
        <taxon>Suessiales</taxon>
        <taxon>Symbiodiniaceae</taxon>
        <taxon>Cladocopium</taxon>
    </lineage>
</organism>
<keyword evidence="3" id="KW-1185">Reference proteome</keyword>
<comment type="caution">
    <text evidence="1">The sequence shown here is derived from an EMBL/GenBank/DDBJ whole genome shotgun (WGS) entry which is preliminary data.</text>
</comment>